<dbReference type="GO" id="GO:0003924">
    <property type="term" value="F:GTPase activity"/>
    <property type="evidence" value="ECO:0007669"/>
    <property type="project" value="InterPro"/>
</dbReference>
<dbReference type="GO" id="GO:0031683">
    <property type="term" value="F:G-protein beta/gamma-subunit complex binding"/>
    <property type="evidence" value="ECO:0007669"/>
    <property type="project" value="InterPro"/>
</dbReference>
<dbReference type="PANTHER" id="PTHR10218">
    <property type="entry name" value="GTP-BINDING PROTEIN ALPHA SUBUNIT"/>
    <property type="match status" value="1"/>
</dbReference>
<evidence type="ECO:0000256" key="2">
    <source>
        <dbReference type="ARBA" id="ARBA00022723"/>
    </source>
</evidence>
<proteinExistence type="predicted"/>
<sequence length="326" mass="37362">MIEEQLKKERRQQDSKVKLLLLGTGDSGKSTFVKQMKVIHKDGFSNAEIAKFQTVLQENCLQSMQRILQCENVSVPKSLKKDKEAVLEAEELAQCVNSIKNLWESEGIKDAFQRRSELKIQIPSTADYFFDHAVRFADENFIPLPDDMFRAKLKTTGISEVVFTQNGIEFTLVDVGGQRSERRKWLHCFDDVTSVIFLAALDEYDMKLEEDNSTNRLEESLRLFGEVTASNFFQPDSWILFLNKSDLFLQKIKKTPLHTLFKDISEDASASFEESCAYIQKRYIDTFKGQKIYPYVTCAIDTKNCERVFSAVRDTVITSALSDAGF</sequence>
<accession>A0A6B2L9I9</accession>
<dbReference type="PROSITE" id="PS51882">
    <property type="entry name" value="G_ALPHA"/>
    <property type="match status" value="1"/>
</dbReference>
<evidence type="ECO:0000313" key="11">
    <source>
        <dbReference type="EMBL" id="NDV33458.1"/>
    </source>
</evidence>
<evidence type="ECO:0000256" key="7">
    <source>
        <dbReference type="ARBA" id="ARBA00023224"/>
    </source>
</evidence>
<keyword evidence="2 10" id="KW-0479">Metal-binding</keyword>
<dbReference type="SUPFAM" id="SSF47895">
    <property type="entry name" value="Transducin (alpha subunit), insertion domain"/>
    <property type="match status" value="1"/>
</dbReference>
<dbReference type="GO" id="GO:0005525">
    <property type="term" value="F:GTP binding"/>
    <property type="evidence" value="ECO:0007669"/>
    <property type="project" value="UniProtKB-KW"/>
</dbReference>
<evidence type="ECO:0000256" key="4">
    <source>
        <dbReference type="ARBA" id="ARBA00022842"/>
    </source>
</evidence>
<dbReference type="GO" id="GO:0007188">
    <property type="term" value="P:adenylate cyclase-modulating G protein-coupled receptor signaling pathway"/>
    <property type="evidence" value="ECO:0007669"/>
    <property type="project" value="TreeGrafter"/>
</dbReference>
<organism evidence="11">
    <name type="scientific">Arcella intermedia</name>
    <dbReference type="NCBI Taxonomy" id="1963864"/>
    <lineage>
        <taxon>Eukaryota</taxon>
        <taxon>Amoebozoa</taxon>
        <taxon>Tubulinea</taxon>
        <taxon>Elardia</taxon>
        <taxon>Arcellinida</taxon>
        <taxon>Sphaerothecina</taxon>
        <taxon>Arcellidae</taxon>
        <taxon>Arcella</taxon>
    </lineage>
</organism>
<keyword evidence="6" id="KW-0564">Palmitate</keyword>
<feature type="binding site" evidence="9">
    <location>
        <begin position="243"/>
        <end position="246"/>
    </location>
    <ligand>
        <name>GTP</name>
        <dbReference type="ChEBI" id="CHEBI:37565"/>
    </ligand>
</feature>
<evidence type="ECO:0000256" key="9">
    <source>
        <dbReference type="PIRSR" id="PIRSR601019-1"/>
    </source>
</evidence>
<dbReference type="SUPFAM" id="SSF52540">
    <property type="entry name" value="P-loop containing nucleoside triphosphate hydrolases"/>
    <property type="match status" value="1"/>
</dbReference>
<dbReference type="GO" id="GO:0046872">
    <property type="term" value="F:metal ion binding"/>
    <property type="evidence" value="ECO:0007669"/>
    <property type="project" value="UniProtKB-KW"/>
</dbReference>
<dbReference type="FunFam" id="3.40.50.300:FF:000692">
    <property type="entry name" value="Guanine nucleotide-binding protein subunit alpha"/>
    <property type="match status" value="1"/>
</dbReference>
<evidence type="ECO:0000256" key="3">
    <source>
        <dbReference type="ARBA" id="ARBA00022741"/>
    </source>
</evidence>
<feature type="binding site" evidence="9">
    <location>
        <position position="299"/>
    </location>
    <ligand>
        <name>GTP</name>
        <dbReference type="ChEBI" id="CHEBI:37565"/>
    </ligand>
</feature>
<reference evidence="11" key="1">
    <citation type="journal article" date="2020" name="J. Eukaryot. Microbiol.">
        <title>De novo Sequencing, Assembly and Annotation of the Transcriptome for the Free-Living Testate Amoeba Arcella intermedia.</title>
        <authorList>
            <person name="Ribeiro G.M."/>
            <person name="Porfirio-Sousa A.L."/>
            <person name="Maurer-Alcala X.X."/>
            <person name="Katz L.A."/>
            <person name="Lahr D.J.G."/>
        </authorList>
    </citation>
    <scope>NUCLEOTIDE SEQUENCE</scope>
</reference>
<keyword evidence="5 9" id="KW-0342">GTP-binding</keyword>
<dbReference type="InterPro" id="IPR011025">
    <property type="entry name" value="GproteinA_insert"/>
</dbReference>
<evidence type="ECO:0000256" key="1">
    <source>
        <dbReference type="ARBA" id="ARBA00022707"/>
    </source>
</evidence>
<dbReference type="InterPro" id="IPR027417">
    <property type="entry name" value="P-loop_NTPase"/>
</dbReference>
<feature type="binding site" evidence="10">
    <location>
        <position position="30"/>
    </location>
    <ligand>
        <name>Mg(2+)</name>
        <dbReference type="ChEBI" id="CHEBI:18420"/>
    </ligand>
</feature>
<evidence type="ECO:0000256" key="8">
    <source>
        <dbReference type="ARBA" id="ARBA00023288"/>
    </source>
</evidence>
<dbReference type="AlphaFoldDB" id="A0A6B2L9I9"/>
<dbReference type="GO" id="GO:0005737">
    <property type="term" value="C:cytoplasm"/>
    <property type="evidence" value="ECO:0007669"/>
    <property type="project" value="TreeGrafter"/>
</dbReference>
<dbReference type="PANTHER" id="PTHR10218:SF362">
    <property type="entry name" value="G PROTEIN ALPHA O SUBUNIT"/>
    <property type="match status" value="1"/>
</dbReference>
<evidence type="ECO:0000256" key="5">
    <source>
        <dbReference type="ARBA" id="ARBA00023134"/>
    </source>
</evidence>
<dbReference type="Gene3D" id="3.40.50.300">
    <property type="entry name" value="P-loop containing nucleotide triphosphate hydrolases"/>
    <property type="match status" value="1"/>
</dbReference>
<dbReference type="GO" id="GO:0001664">
    <property type="term" value="F:G protein-coupled receptor binding"/>
    <property type="evidence" value="ECO:0007669"/>
    <property type="project" value="TreeGrafter"/>
</dbReference>
<keyword evidence="7" id="KW-0807">Transducer</keyword>
<feature type="binding site" evidence="9">
    <location>
        <begin position="174"/>
        <end position="178"/>
    </location>
    <ligand>
        <name>GTP</name>
        <dbReference type="ChEBI" id="CHEBI:37565"/>
    </ligand>
</feature>
<feature type="binding site" evidence="10">
    <location>
        <position position="155"/>
    </location>
    <ligand>
        <name>Mg(2+)</name>
        <dbReference type="ChEBI" id="CHEBI:18420"/>
    </ligand>
</feature>
<keyword evidence="1" id="KW-0519">Myristate</keyword>
<keyword evidence="3 9" id="KW-0547">Nucleotide-binding</keyword>
<protein>
    <submittedName>
        <fullName evidence="11">Uncharacterized protein</fullName>
    </submittedName>
</protein>
<evidence type="ECO:0000256" key="10">
    <source>
        <dbReference type="PIRSR" id="PIRSR601019-2"/>
    </source>
</evidence>
<keyword evidence="8" id="KW-0449">Lipoprotein</keyword>
<dbReference type="GO" id="GO:0005834">
    <property type="term" value="C:heterotrimeric G-protein complex"/>
    <property type="evidence" value="ECO:0007669"/>
    <property type="project" value="TreeGrafter"/>
</dbReference>
<dbReference type="CDD" id="cd00066">
    <property type="entry name" value="G-alpha"/>
    <property type="match status" value="1"/>
</dbReference>
<dbReference type="SMART" id="SM00275">
    <property type="entry name" value="G_alpha"/>
    <property type="match status" value="1"/>
</dbReference>
<evidence type="ECO:0000256" key="6">
    <source>
        <dbReference type="ARBA" id="ARBA00023139"/>
    </source>
</evidence>
<dbReference type="Pfam" id="PF00503">
    <property type="entry name" value="G-alpha"/>
    <property type="match status" value="1"/>
</dbReference>
<dbReference type="FunFam" id="3.40.50.300:FF:003800">
    <property type="entry name" value="Guanine nucleotide-binding protein G(k) subunit alpha"/>
    <property type="match status" value="1"/>
</dbReference>
<name>A0A6B2L9I9_9EUKA</name>
<dbReference type="EMBL" id="GIBP01004489">
    <property type="protein sequence ID" value="NDV33458.1"/>
    <property type="molecule type" value="Transcribed_RNA"/>
</dbReference>
<dbReference type="PRINTS" id="PR00318">
    <property type="entry name" value="GPROTEINA"/>
</dbReference>
<dbReference type="Gene3D" id="1.10.400.10">
    <property type="entry name" value="GI Alpha 1, domain 2-like"/>
    <property type="match status" value="1"/>
</dbReference>
<dbReference type="InterPro" id="IPR001019">
    <property type="entry name" value="Gprotein_alpha_su"/>
</dbReference>
<keyword evidence="4 10" id="KW-0460">Magnesium</keyword>